<accession>A0A165EKQ8</accession>
<dbReference type="InterPro" id="IPR032675">
    <property type="entry name" value="LRR_dom_sf"/>
</dbReference>
<evidence type="ECO:0000313" key="1">
    <source>
        <dbReference type="EMBL" id="KZT55067.1"/>
    </source>
</evidence>
<keyword evidence="2" id="KW-1185">Reference proteome</keyword>
<dbReference type="Proteomes" id="UP000076842">
    <property type="component" value="Unassembled WGS sequence"/>
</dbReference>
<dbReference type="AlphaFoldDB" id="A0A165EKQ8"/>
<dbReference type="STRING" id="1353952.A0A165EKQ8"/>
<reference evidence="1 2" key="1">
    <citation type="journal article" date="2016" name="Mol. Biol. Evol.">
        <title>Comparative Genomics of Early-Diverging Mushroom-Forming Fungi Provides Insights into the Origins of Lignocellulose Decay Capabilities.</title>
        <authorList>
            <person name="Nagy L.G."/>
            <person name="Riley R."/>
            <person name="Tritt A."/>
            <person name="Adam C."/>
            <person name="Daum C."/>
            <person name="Floudas D."/>
            <person name="Sun H."/>
            <person name="Yadav J.S."/>
            <person name="Pangilinan J."/>
            <person name="Larsson K.H."/>
            <person name="Matsuura K."/>
            <person name="Barry K."/>
            <person name="Labutti K."/>
            <person name="Kuo R."/>
            <person name="Ohm R.A."/>
            <person name="Bhattacharya S.S."/>
            <person name="Shirouzu T."/>
            <person name="Yoshinaga Y."/>
            <person name="Martin F.M."/>
            <person name="Grigoriev I.V."/>
            <person name="Hibbett D.S."/>
        </authorList>
    </citation>
    <scope>NUCLEOTIDE SEQUENCE [LARGE SCALE GENOMIC DNA]</scope>
    <source>
        <strain evidence="1 2">HHB12733</strain>
    </source>
</reference>
<dbReference type="SUPFAM" id="SSF52047">
    <property type="entry name" value="RNI-like"/>
    <property type="match status" value="1"/>
</dbReference>
<organism evidence="1 2">
    <name type="scientific">Calocera cornea HHB12733</name>
    <dbReference type="NCBI Taxonomy" id="1353952"/>
    <lineage>
        <taxon>Eukaryota</taxon>
        <taxon>Fungi</taxon>
        <taxon>Dikarya</taxon>
        <taxon>Basidiomycota</taxon>
        <taxon>Agaricomycotina</taxon>
        <taxon>Dacrymycetes</taxon>
        <taxon>Dacrymycetales</taxon>
        <taxon>Dacrymycetaceae</taxon>
        <taxon>Calocera</taxon>
    </lineage>
</organism>
<dbReference type="Gene3D" id="1.20.1280.50">
    <property type="match status" value="1"/>
</dbReference>
<dbReference type="OrthoDB" id="2884925at2759"/>
<evidence type="ECO:0000313" key="2">
    <source>
        <dbReference type="Proteomes" id="UP000076842"/>
    </source>
</evidence>
<dbReference type="InParanoid" id="A0A165EKQ8"/>
<dbReference type="Gene3D" id="3.80.10.10">
    <property type="entry name" value="Ribonuclease Inhibitor"/>
    <property type="match status" value="1"/>
</dbReference>
<proteinExistence type="predicted"/>
<sequence>MSDLSEQELIQHFSAMKAGRLDSAFELTPWQDTYITGSGHDEGDTVDELITYLCRTLNAVKLVVATPTTPSTSSRSITLAHLRTIHALSADFVQMRHCYDVSLHKLRCQAFLSNAPVAKVTRLPDDILAMVFEAASDPLRKSSEYDSFICGGESRRYRKRPTQITIAAVCSKWRNIAHNTPALWDTIILSSGLEKEASDEWCKRGKSVPMHLGAVVSSCTDEDRPYQTVFINSVSHRLRSLKLHGHKLTLYDLALEWIMPAPRLRALEIVYDTCYCRDLTVPPQANGTFIRAPSSLPALRNLTITPLSFPWRTAPAFDGCLSPSLQYLSLAFQEHQPLPDLRSTLRLLAGVPNLNHLRMRSVRFCMDAQAECTTVLGLDPVRLPCLRYLYVTTCQGGDRCFAWLQLLDAPILRTVNINNSQVWQRVLRLNGN</sequence>
<protein>
    <submittedName>
        <fullName evidence="1">Uncharacterized protein</fullName>
    </submittedName>
</protein>
<name>A0A165EKQ8_9BASI</name>
<dbReference type="EMBL" id="KV424001">
    <property type="protein sequence ID" value="KZT55067.1"/>
    <property type="molecule type" value="Genomic_DNA"/>
</dbReference>
<gene>
    <name evidence="1" type="ORF">CALCODRAFT_361011</name>
</gene>